<keyword evidence="2" id="KW-1185">Reference proteome</keyword>
<organism evidence="1 2">
    <name type="scientific">Leersia perrieri</name>
    <dbReference type="NCBI Taxonomy" id="77586"/>
    <lineage>
        <taxon>Eukaryota</taxon>
        <taxon>Viridiplantae</taxon>
        <taxon>Streptophyta</taxon>
        <taxon>Embryophyta</taxon>
        <taxon>Tracheophyta</taxon>
        <taxon>Spermatophyta</taxon>
        <taxon>Magnoliopsida</taxon>
        <taxon>Liliopsida</taxon>
        <taxon>Poales</taxon>
        <taxon>Poaceae</taxon>
        <taxon>BOP clade</taxon>
        <taxon>Oryzoideae</taxon>
        <taxon>Oryzeae</taxon>
        <taxon>Oryzinae</taxon>
        <taxon>Leersia</taxon>
    </lineage>
</organism>
<dbReference type="AlphaFoldDB" id="A0A0D9VHV7"/>
<dbReference type="Gramene" id="LPERR02G18640.1">
    <property type="protein sequence ID" value="LPERR02G18640.1"/>
    <property type="gene ID" value="LPERR02G18640"/>
</dbReference>
<sequence length="65" mass="6976">MQLSDPHGGVVLLRRGCCKSCKEDTLKSGMVGNDYGGAQIDGVPTAGAYAQDKERIKWMIEEFGG</sequence>
<accession>A0A0D9VHV7</accession>
<proteinExistence type="predicted"/>
<evidence type="ECO:0000313" key="2">
    <source>
        <dbReference type="Proteomes" id="UP000032180"/>
    </source>
</evidence>
<reference evidence="1" key="3">
    <citation type="submission" date="2015-04" db="UniProtKB">
        <authorList>
            <consortium name="EnsemblPlants"/>
        </authorList>
    </citation>
    <scope>IDENTIFICATION</scope>
</reference>
<evidence type="ECO:0000313" key="1">
    <source>
        <dbReference type="EnsemblPlants" id="LPERR02G18640.1"/>
    </source>
</evidence>
<name>A0A0D9VHV7_9ORYZ</name>
<dbReference type="EnsemblPlants" id="LPERR02G18640.1">
    <property type="protein sequence ID" value="LPERR02G18640.1"/>
    <property type="gene ID" value="LPERR02G18640"/>
</dbReference>
<reference evidence="2" key="2">
    <citation type="submission" date="2013-12" db="EMBL/GenBank/DDBJ databases">
        <authorList>
            <person name="Yu Y."/>
            <person name="Lee S."/>
            <person name="de Baynast K."/>
            <person name="Wissotski M."/>
            <person name="Liu L."/>
            <person name="Talag J."/>
            <person name="Goicoechea J."/>
            <person name="Angelova A."/>
            <person name="Jetty R."/>
            <person name="Kudrna D."/>
            <person name="Golser W."/>
            <person name="Rivera L."/>
            <person name="Zhang J."/>
            <person name="Wing R."/>
        </authorList>
    </citation>
    <scope>NUCLEOTIDE SEQUENCE</scope>
</reference>
<protein>
    <submittedName>
        <fullName evidence="1">Uncharacterized protein</fullName>
    </submittedName>
</protein>
<reference evidence="1 2" key="1">
    <citation type="submission" date="2012-08" db="EMBL/GenBank/DDBJ databases">
        <title>Oryza genome evolution.</title>
        <authorList>
            <person name="Wing R.A."/>
        </authorList>
    </citation>
    <scope>NUCLEOTIDE SEQUENCE</scope>
</reference>
<dbReference type="Proteomes" id="UP000032180">
    <property type="component" value="Chromosome 2"/>
</dbReference>
<dbReference type="HOGENOM" id="CLU_2852896_0_0_1"/>